<dbReference type="Proteomes" id="UP000316921">
    <property type="component" value="Chromosome"/>
</dbReference>
<dbReference type="EMBL" id="CP036287">
    <property type="protein sequence ID" value="QDU67570.1"/>
    <property type="molecule type" value="Genomic_DNA"/>
</dbReference>
<keyword evidence="1" id="KW-0812">Transmembrane</keyword>
<name>A0A518BKR4_9BACT</name>
<keyword evidence="1" id="KW-1133">Transmembrane helix</keyword>
<gene>
    <name evidence="2" type="ORF">Pla133_26580</name>
</gene>
<dbReference type="AlphaFoldDB" id="A0A518BKR4"/>
<organism evidence="2 3">
    <name type="scientific">Engelhardtia mirabilis</name>
    <dbReference type="NCBI Taxonomy" id="2528011"/>
    <lineage>
        <taxon>Bacteria</taxon>
        <taxon>Pseudomonadati</taxon>
        <taxon>Planctomycetota</taxon>
        <taxon>Planctomycetia</taxon>
        <taxon>Planctomycetia incertae sedis</taxon>
        <taxon>Engelhardtia</taxon>
    </lineage>
</organism>
<keyword evidence="1" id="KW-0472">Membrane</keyword>
<sequence length="135" mass="14615">MSPSRFLLVTRRAVLIVAAAGLGYLFWRADMLTLPEQGCSPLHGFAPGDRVIVDRRPKELGPGAAVLFEGRAGELLLGRVVDAPRDLDPAARALIERGALWIETERDDCPGNDSDDLGPIATERVVARLIMAVGW</sequence>
<accession>A0A518BKR4</accession>
<evidence type="ECO:0008006" key="4">
    <source>
        <dbReference type="Google" id="ProtNLM"/>
    </source>
</evidence>
<keyword evidence="3" id="KW-1185">Reference proteome</keyword>
<dbReference type="RefSeq" id="WP_419191486.1">
    <property type="nucleotide sequence ID" value="NZ_CP036287.1"/>
</dbReference>
<proteinExistence type="predicted"/>
<evidence type="ECO:0000256" key="1">
    <source>
        <dbReference type="SAM" id="Phobius"/>
    </source>
</evidence>
<reference evidence="2 3" key="1">
    <citation type="submission" date="2019-02" db="EMBL/GenBank/DDBJ databases">
        <title>Deep-cultivation of Planctomycetes and their phenomic and genomic characterization uncovers novel biology.</title>
        <authorList>
            <person name="Wiegand S."/>
            <person name="Jogler M."/>
            <person name="Boedeker C."/>
            <person name="Pinto D."/>
            <person name="Vollmers J."/>
            <person name="Rivas-Marin E."/>
            <person name="Kohn T."/>
            <person name="Peeters S.H."/>
            <person name="Heuer A."/>
            <person name="Rast P."/>
            <person name="Oberbeckmann S."/>
            <person name="Bunk B."/>
            <person name="Jeske O."/>
            <person name="Meyerdierks A."/>
            <person name="Storesund J.E."/>
            <person name="Kallscheuer N."/>
            <person name="Luecker S."/>
            <person name="Lage O.M."/>
            <person name="Pohl T."/>
            <person name="Merkel B.J."/>
            <person name="Hornburger P."/>
            <person name="Mueller R.-W."/>
            <person name="Bruemmer F."/>
            <person name="Labrenz M."/>
            <person name="Spormann A.M."/>
            <person name="Op den Camp H."/>
            <person name="Overmann J."/>
            <person name="Amann R."/>
            <person name="Jetten M.S.M."/>
            <person name="Mascher T."/>
            <person name="Medema M.H."/>
            <person name="Devos D.P."/>
            <person name="Kaster A.-K."/>
            <person name="Ovreas L."/>
            <person name="Rohde M."/>
            <person name="Galperin M.Y."/>
            <person name="Jogler C."/>
        </authorList>
    </citation>
    <scope>NUCLEOTIDE SEQUENCE [LARGE SCALE GENOMIC DNA]</scope>
    <source>
        <strain evidence="2 3">Pla133</strain>
    </source>
</reference>
<protein>
    <recommendedName>
        <fullName evidence="4">Signal peptidase I</fullName>
    </recommendedName>
</protein>
<evidence type="ECO:0000313" key="2">
    <source>
        <dbReference type="EMBL" id="QDU67570.1"/>
    </source>
</evidence>
<evidence type="ECO:0000313" key="3">
    <source>
        <dbReference type="Proteomes" id="UP000316921"/>
    </source>
</evidence>
<dbReference type="CDD" id="cd06462">
    <property type="entry name" value="Peptidase_S24_S26"/>
    <property type="match status" value="1"/>
</dbReference>
<dbReference type="KEGG" id="pbap:Pla133_26580"/>
<feature type="transmembrane region" description="Helical" evidence="1">
    <location>
        <begin position="6"/>
        <end position="27"/>
    </location>
</feature>